<dbReference type="Pfam" id="PF14470">
    <property type="entry name" value="bPH_3"/>
    <property type="match status" value="1"/>
</dbReference>
<proteinExistence type="predicted"/>
<comment type="caution">
    <text evidence="3">The sequence shown here is derived from an EMBL/GenBank/DDBJ whole genome shotgun (WGS) entry which is preliminary data.</text>
</comment>
<sequence>MISELNPYVAIINQMNGFPDQTDLSDADPQLRINYQARQANLYLTMQAILAKLKQQLHPEEMIVNLMPITNENSSQTATNGYLGMYAAKSDQAAAYIKAQRSLRGNRLLVFTDQRLIFLVLVEFLDDPTKFFSYDYDKIKSIKLKEHKASEPGELARPWKRKHYKWYTLDFQTDDLQVFTETLDVTNTKLFKRNLLTIPGMQHIEVSRYVRRKNVFQFIFSNINFLMWFIQIFWILVVVGILGTALYVFLNYGG</sequence>
<dbReference type="RefSeq" id="WP_125651114.1">
    <property type="nucleotide sequence ID" value="NZ_JBHTOH010000077.1"/>
</dbReference>
<evidence type="ECO:0000313" key="4">
    <source>
        <dbReference type="Proteomes" id="UP001597191"/>
    </source>
</evidence>
<feature type="transmembrane region" description="Helical" evidence="1">
    <location>
        <begin position="225"/>
        <end position="250"/>
    </location>
</feature>
<evidence type="ECO:0000259" key="2">
    <source>
        <dbReference type="Pfam" id="PF14470"/>
    </source>
</evidence>
<name>A0ABW4BQK0_9LACO</name>
<accession>A0ABW4BQK0</accession>
<dbReference type="InterPro" id="IPR039519">
    <property type="entry name" value="YokE-like_PH"/>
</dbReference>
<feature type="domain" description="YokE-like PH" evidence="2">
    <location>
        <begin position="92"/>
        <end position="147"/>
    </location>
</feature>
<keyword evidence="1" id="KW-0812">Transmembrane</keyword>
<dbReference type="Proteomes" id="UP001597191">
    <property type="component" value="Unassembled WGS sequence"/>
</dbReference>
<reference evidence="4" key="1">
    <citation type="journal article" date="2019" name="Int. J. Syst. Evol. Microbiol.">
        <title>The Global Catalogue of Microorganisms (GCM) 10K type strain sequencing project: providing services to taxonomists for standard genome sequencing and annotation.</title>
        <authorList>
            <consortium name="The Broad Institute Genomics Platform"/>
            <consortium name="The Broad Institute Genome Sequencing Center for Infectious Disease"/>
            <person name="Wu L."/>
            <person name="Ma J."/>
        </authorList>
    </citation>
    <scope>NUCLEOTIDE SEQUENCE [LARGE SCALE GENOMIC DNA]</scope>
    <source>
        <strain evidence="4">CCM 8937</strain>
    </source>
</reference>
<keyword evidence="4" id="KW-1185">Reference proteome</keyword>
<keyword evidence="1" id="KW-0472">Membrane</keyword>
<organism evidence="3 4">
    <name type="scientific">Lapidilactobacillus gannanensis</name>
    <dbReference type="NCBI Taxonomy" id="2486002"/>
    <lineage>
        <taxon>Bacteria</taxon>
        <taxon>Bacillati</taxon>
        <taxon>Bacillota</taxon>
        <taxon>Bacilli</taxon>
        <taxon>Lactobacillales</taxon>
        <taxon>Lactobacillaceae</taxon>
        <taxon>Lapidilactobacillus</taxon>
    </lineage>
</organism>
<dbReference type="EMBL" id="JBHTOH010000077">
    <property type="protein sequence ID" value="MFD1411468.1"/>
    <property type="molecule type" value="Genomic_DNA"/>
</dbReference>
<protein>
    <submittedName>
        <fullName evidence="3">PH domain-containing protein</fullName>
    </submittedName>
</protein>
<keyword evidence="1" id="KW-1133">Transmembrane helix</keyword>
<evidence type="ECO:0000256" key="1">
    <source>
        <dbReference type="SAM" id="Phobius"/>
    </source>
</evidence>
<evidence type="ECO:0000313" key="3">
    <source>
        <dbReference type="EMBL" id="MFD1411468.1"/>
    </source>
</evidence>
<gene>
    <name evidence="3" type="ORF">ACFQ4R_07720</name>
</gene>